<dbReference type="OrthoDB" id="6005188at2"/>
<organism evidence="2 3">
    <name type="scientific">Cupriavidus pauculus</name>
    <dbReference type="NCBI Taxonomy" id="82633"/>
    <lineage>
        <taxon>Bacteria</taxon>
        <taxon>Pseudomonadati</taxon>
        <taxon>Pseudomonadota</taxon>
        <taxon>Betaproteobacteria</taxon>
        <taxon>Burkholderiales</taxon>
        <taxon>Burkholderiaceae</taxon>
        <taxon>Cupriavidus</taxon>
    </lineage>
</organism>
<evidence type="ECO:0008006" key="4">
    <source>
        <dbReference type="Google" id="ProtNLM"/>
    </source>
</evidence>
<accession>A0A5P2HCY8</accession>
<feature type="region of interest" description="Disordered" evidence="1">
    <location>
        <begin position="1"/>
        <end position="65"/>
    </location>
</feature>
<dbReference type="RefSeq" id="WP_150375002.1">
    <property type="nucleotide sequence ID" value="NZ_CP044067.1"/>
</dbReference>
<dbReference type="EMBL" id="CP044067">
    <property type="protein sequence ID" value="QET04940.1"/>
    <property type="molecule type" value="Genomic_DNA"/>
</dbReference>
<protein>
    <recommendedName>
        <fullName evidence="4">Type III effector protein</fullName>
    </recommendedName>
</protein>
<evidence type="ECO:0000256" key="1">
    <source>
        <dbReference type="SAM" id="MobiDB-lite"/>
    </source>
</evidence>
<name>A0A5P2HCY8_9BURK</name>
<evidence type="ECO:0000313" key="2">
    <source>
        <dbReference type="EMBL" id="QET04940.1"/>
    </source>
</evidence>
<sequence>MPPPPSVHSPAASRAHSLDQSAEIQPLHDAPSKPPPTRLPAKKPAADASLSGLSGPPPRPRDAATPSFARRALGGLGLARLEKAPDLEAGTAGTGTARSAVGTTVASYRNTDTDALLGDLQRAIGECRERDVDRHQAADLVNTLRVQRQDASVSNSTLMSGATQRSNDWYHAQGLTDADIRQVHHAAFVSGLIYPSAGLVSNLLQFFASPFLSAGTGKPWAGTGLGLGVAGLAQTPMYAAQQPVVVQFVEHTAERNGPVIQVDKANVHHKEWLPEIARRASAQAEALDNASKAFGRQLDAIAARVPGSADGKTSEQLAAWLHANDTDADVVRLRESAQAFSEALTAMRDLHEGVLMTQAGHTRQHIGNRLQSVSRVMRPVFQSLMGLASGVPRDQAATMAAHVIGSHVIGSHVIERVARLHPMSIATIQAMGALALTGVQHVSAGYDEVAKVDYKNALNLIYGDFFTDAGKARVDAGKTIGPEDIDEGKLRGLIASPAQSLVKRVTKSLDDVIRQTEAERDAAPAGSEARKGLEAKLGVLEADKEKLKANDLTGLSADGHARATLASNTEALLPGVWRDSKRNLNADEIRTQVAQRVGQTYHMGVLGSFASSSIGRVAAAVVGGSSKLKTSYISGFSALGFGLGAIAAYSQGTTTTIKNHGKEADDKLSLGQQTLYGAMALPIDVKGRLAAAEANGRAAVAMERVARQIEMAEVVLGSGDRGKRD</sequence>
<proteinExistence type="predicted"/>
<dbReference type="AlphaFoldDB" id="A0A5P2HCY8"/>
<evidence type="ECO:0000313" key="3">
    <source>
        <dbReference type="Proteomes" id="UP000322822"/>
    </source>
</evidence>
<gene>
    <name evidence="2" type="ORF">FOB72_22990</name>
</gene>
<dbReference type="Proteomes" id="UP000322822">
    <property type="component" value="Chromosome 2"/>
</dbReference>
<reference evidence="2 3" key="1">
    <citation type="submission" date="2019-09" db="EMBL/GenBank/DDBJ databases">
        <title>FDA dAtabase for Regulatory Grade micrObial Sequences (FDA-ARGOS): Supporting development and validation of Infectious Disease Dx tests.</title>
        <authorList>
            <person name="Sciortino C."/>
            <person name="Tallon L."/>
            <person name="Sadzewicz L."/>
            <person name="Vavikolanu K."/>
            <person name="Mehta A."/>
            <person name="Aluvathingal J."/>
            <person name="Nadendla S."/>
            <person name="Nandy P."/>
            <person name="Geyer C."/>
            <person name="Yan Y."/>
            <person name="Sichtig H."/>
        </authorList>
    </citation>
    <scope>NUCLEOTIDE SEQUENCE [LARGE SCALE GENOMIC DNA]</scope>
    <source>
        <strain evidence="2 3">FDAARGOS_664</strain>
    </source>
</reference>